<gene>
    <name evidence="1" type="ORF">MB901379_01938</name>
</gene>
<keyword evidence="2" id="KW-1185">Reference proteome</keyword>
<organism evidence="1 2">
    <name type="scientific">Mycobacterium basiliense</name>
    <dbReference type="NCBI Taxonomy" id="2094119"/>
    <lineage>
        <taxon>Bacteria</taxon>
        <taxon>Bacillati</taxon>
        <taxon>Actinomycetota</taxon>
        <taxon>Actinomycetes</taxon>
        <taxon>Mycobacteriales</taxon>
        <taxon>Mycobacteriaceae</taxon>
        <taxon>Mycobacterium</taxon>
    </lineage>
</organism>
<name>A0A447GD27_9MYCO</name>
<proteinExistence type="predicted"/>
<evidence type="ECO:0000313" key="1">
    <source>
        <dbReference type="EMBL" id="VDM88376.1"/>
    </source>
</evidence>
<evidence type="ECO:0000313" key="2">
    <source>
        <dbReference type="Proteomes" id="UP000269998"/>
    </source>
</evidence>
<dbReference type="KEGG" id="mbai:MB901379_01938"/>
<protein>
    <submittedName>
        <fullName evidence="1">Uncharacterized protein</fullName>
    </submittedName>
</protein>
<dbReference type="AlphaFoldDB" id="A0A447GD27"/>
<dbReference type="EMBL" id="LR130759">
    <property type="protein sequence ID" value="VDM88376.1"/>
    <property type="molecule type" value="Genomic_DNA"/>
</dbReference>
<dbReference type="Proteomes" id="UP000269998">
    <property type="component" value="Chromosome"/>
</dbReference>
<sequence>MLGKRECIRDIEVRTAGVCQPGPALAKRSADMCIVQGLSTLVEGVLPLGWHIAGPHYCATNAPRDTVSAASAAGIGVSGY</sequence>
<accession>A0A447GD27</accession>
<reference evidence="2" key="1">
    <citation type="submission" date="2018-02" db="EMBL/GenBank/DDBJ databases">
        <authorList>
            <person name="Seth-Smith MB H."/>
            <person name="Seth-Smith H."/>
        </authorList>
    </citation>
    <scope>NUCLEOTIDE SEQUENCE [LARGE SCALE GENOMIC DNA]</scope>
</reference>